<dbReference type="AlphaFoldDB" id="A0A8I2YNI9"/>
<organism evidence="2 3">
    <name type="scientific">Boletus reticuloceps</name>
    <dbReference type="NCBI Taxonomy" id="495285"/>
    <lineage>
        <taxon>Eukaryota</taxon>
        <taxon>Fungi</taxon>
        <taxon>Dikarya</taxon>
        <taxon>Basidiomycota</taxon>
        <taxon>Agaricomycotina</taxon>
        <taxon>Agaricomycetes</taxon>
        <taxon>Agaricomycetidae</taxon>
        <taxon>Boletales</taxon>
        <taxon>Boletineae</taxon>
        <taxon>Boletaceae</taxon>
        <taxon>Boletoideae</taxon>
        <taxon>Boletus</taxon>
    </lineage>
</organism>
<dbReference type="Proteomes" id="UP000683000">
    <property type="component" value="Unassembled WGS sequence"/>
</dbReference>
<gene>
    <name evidence="2" type="ORF">JVT61DRAFT_2957</name>
</gene>
<dbReference type="OrthoDB" id="10613706at2759"/>
<protein>
    <submittedName>
        <fullName evidence="2">Uncharacterized protein</fullName>
    </submittedName>
</protein>
<evidence type="ECO:0000313" key="2">
    <source>
        <dbReference type="EMBL" id="KAG6375400.1"/>
    </source>
</evidence>
<evidence type="ECO:0000313" key="3">
    <source>
        <dbReference type="Proteomes" id="UP000683000"/>
    </source>
</evidence>
<feature type="region of interest" description="Disordered" evidence="1">
    <location>
        <begin position="1"/>
        <end position="34"/>
    </location>
</feature>
<reference evidence="2" key="1">
    <citation type="submission" date="2021-03" db="EMBL/GenBank/DDBJ databases">
        <title>Evolutionary innovations through gain and loss of genes in the ectomycorrhizal Boletales.</title>
        <authorList>
            <person name="Wu G."/>
            <person name="Miyauchi S."/>
            <person name="Morin E."/>
            <person name="Yang Z.-L."/>
            <person name="Xu J."/>
            <person name="Martin F.M."/>
        </authorList>
    </citation>
    <scope>NUCLEOTIDE SEQUENCE</scope>
    <source>
        <strain evidence="2">BR01</strain>
    </source>
</reference>
<sequence length="311" mass="33577">MDRKAASPPRVASGSGDPALGSDPNPSFAPRAVAAPPATSSVEVPQAENLGNAPILTFTCSFLKGIRGRLTGKGFPGSSLKLESVTTPPSFDLLKGGVPKQTMSTYIPAWTSLVFKDTATVDLEELNVQSVSHHKRVVQEYQHEFAVVEVSTRGGGALHLAVERGMINTKQGRLDRRSSKVEGRADDRLSILSEPDAKDHVKAPLVRTLRWDRCKGPPLLEVMQLLCLVSADFPKYLAKTTNCYHFVSVSCLAMQVYRGIHQSPSTEGGAAVSKSSHFAGMEVISAGGIKRDAYDTALAFFHVQMGWRNMV</sequence>
<evidence type="ECO:0000256" key="1">
    <source>
        <dbReference type="SAM" id="MobiDB-lite"/>
    </source>
</evidence>
<dbReference type="EMBL" id="JAGFBS010000014">
    <property type="protein sequence ID" value="KAG6375400.1"/>
    <property type="molecule type" value="Genomic_DNA"/>
</dbReference>
<name>A0A8I2YNI9_9AGAM</name>
<comment type="caution">
    <text evidence="2">The sequence shown here is derived from an EMBL/GenBank/DDBJ whole genome shotgun (WGS) entry which is preliminary data.</text>
</comment>
<proteinExistence type="predicted"/>
<accession>A0A8I2YNI9</accession>
<keyword evidence="3" id="KW-1185">Reference proteome</keyword>